<dbReference type="PROSITE" id="PS51354">
    <property type="entry name" value="GLUTAREDOXIN_2"/>
    <property type="match status" value="1"/>
</dbReference>
<evidence type="ECO:0000313" key="3">
    <source>
        <dbReference type="Proteomes" id="UP000799753"/>
    </source>
</evidence>
<organism evidence="2 3">
    <name type="scientific">Massarina eburnea CBS 473.64</name>
    <dbReference type="NCBI Taxonomy" id="1395130"/>
    <lineage>
        <taxon>Eukaryota</taxon>
        <taxon>Fungi</taxon>
        <taxon>Dikarya</taxon>
        <taxon>Ascomycota</taxon>
        <taxon>Pezizomycotina</taxon>
        <taxon>Dothideomycetes</taxon>
        <taxon>Pleosporomycetidae</taxon>
        <taxon>Pleosporales</taxon>
        <taxon>Massarineae</taxon>
        <taxon>Massarinaceae</taxon>
        <taxon>Massarina</taxon>
    </lineage>
</organism>
<evidence type="ECO:0000313" key="2">
    <source>
        <dbReference type="EMBL" id="KAF2636633.1"/>
    </source>
</evidence>
<dbReference type="Gene3D" id="3.40.30.10">
    <property type="entry name" value="Glutaredoxin"/>
    <property type="match status" value="1"/>
</dbReference>
<reference evidence="2" key="1">
    <citation type="journal article" date="2020" name="Stud. Mycol.">
        <title>101 Dothideomycetes genomes: a test case for predicting lifestyles and emergence of pathogens.</title>
        <authorList>
            <person name="Haridas S."/>
            <person name="Albert R."/>
            <person name="Binder M."/>
            <person name="Bloem J."/>
            <person name="Labutti K."/>
            <person name="Salamov A."/>
            <person name="Andreopoulos B."/>
            <person name="Baker S."/>
            <person name="Barry K."/>
            <person name="Bills G."/>
            <person name="Bluhm B."/>
            <person name="Cannon C."/>
            <person name="Castanera R."/>
            <person name="Culley D."/>
            <person name="Daum C."/>
            <person name="Ezra D."/>
            <person name="Gonzalez J."/>
            <person name="Henrissat B."/>
            <person name="Kuo A."/>
            <person name="Liang C."/>
            <person name="Lipzen A."/>
            <person name="Lutzoni F."/>
            <person name="Magnuson J."/>
            <person name="Mondo S."/>
            <person name="Nolan M."/>
            <person name="Ohm R."/>
            <person name="Pangilinan J."/>
            <person name="Park H.-J."/>
            <person name="Ramirez L."/>
            <person name="Alfaro M."/>
            <person name="Sun H."/>
            <person name="Tritt A."/>
            <person name="Yoshinaga Y."/>
            <person name="Zwiers L.-H."/>
            <person name="Turgeon B."/>
            <person name="Goodwin S."/>
            <person name="Spatafora J."/>
            <person name="Crous P."/>
            <person name="Grigoriev I."/>
        </authorList>
    </citation>
    <scope>NUCLEOTIDE SEQUENCE</scope>
    <source>
        <strain evidence="2">CBS 473.64</strain>
    </source>
</reference>
<keyword evidence="3" id="KW-1185">Reference proteome</keyword>
<dbReference type="SUPFAM" id="SSF52833">
    <property type="entry name" value="Thioredoxin-like"/>
    <property type="match status" value="1"/>
</dbReference>
<feature type="compositionally biased region" description="Basic and acidic residues" evidence="1">
    <location>
        <begin position="323"/>
        <end position="342"/>
    </location>
</feature>
<protein>
    <submittedName>
        <fullName evidence="2">Uncharacterized protein</fullName>
    </submittedName>
</protein>
<evidence type="ECO:0000256" key="1">
    <source>
        <dbReference type="SAM" id="MobiDB-lite"/>
    </source>
</evidence>
<dbReference type="AlphaFoldDB" id="A0A6A6RQC2"/>
<sequence length="348" mass="36206">MAELSVYDHDPTLYLFTSLTAGSSHIVTATSRIETILRANKVPFTGVDTATDDLARQLYQRRAAGKKLPLLVKEGYVIADLEQVEEWNEYDELVEALDVSEAPTFFPAKPAQPASNNTAAQAAAAIGFSTTAVPSAVAANAKKENAPSVTPEQNLSIRQMGAEAAKIAAAKKAMPTKISTTNPLMTEKMHAPISVMSPTTEESLSALLLSPRAVPLPNSIPVSPVSRSGSASPAKELPGQKSVTPAKVESTGKGVAKKVEPAGKGVPKKAEPAGKGVTKKVEPAGKVVPKKVEPAGKGVPKKVEPASKGVTKKVEPASKGVTKKAEPAGKGAEKTQKQDPKVAKKTGA</sequence>
<dbReference type="OrthoDB" id="9932926at2759"/>
<name>A0A6A6RQC2_9PLEO</name>
<feature type="region of interest" description="Disordered" evidence="1">
    <location>
        <begin position="217"/>
        <end position="348"/>
    </location>
</feature>
<dbReference type="Proteomes" id="UP000799753">
    <property type="component" value="Unassembled WGS sequence"/>
</dbReference>
<proteinExistence type="predicted"/>
<dbReference type="InterPro" id="IPR036249">
    <property type="entry name" value="Thioredoxin-like_sf"/>
</dbReference>
<dbReference type="EMBL" id="MU006797">
    <property type="protein sequence ID" value="KAF2636633.1"/>
    <property type="molecule type" value="Genomic_DNA"/>
</dbReference>
<gene>
    <name evidence="2" type="ORF">P280DRAFT_146314</name>
</gene>
<accession>A0A6A6RQC2</accession>